<reference evidence="7 8" key="1">
    <citation type="submission" date="2019-02" db="EMBL/GenBank/DDBJ databases">
        <title>Pedobacter sp. RP-3-8 sp. nov., isolated from Arctic soil.</title>
        <authorList>
            <person name="Dahal R.H."/>
        </authorList>
    </citation>
    <scope>NUCLEOTIDE SEQUENCE [LARGE SCALE GENOMIC DNA]</scope>
    <source>
        <strain evidence="7 8">RP-3-8</strain>
    </source>
</reference>
<evidence type="ECO:0000313" key="7">
    <source>
        <dbReference type="EMBL" id="TCC99507.1"/>
    </source>
</evidence>
<feature type="signal peptide" evidence="5">
    <location>
        <begin position="1"/>
        <end position="21"/>
    </location>
</feature>
<comment type="subcellular location">
    <subcellularLocation>
        <location evidence="1">Cell envelope</location>
    </subcellularLocation>
</comment>
<keyword evidence="5" id="KW-0732">Signal</keyword>
<dbReference type="PANTHER" id="PTHR42852:SF6">
    <property type="entry name" value="THIOL:DISULFIDE INTERCHANGE PROTEIN DSBE"/>
    <property type="match status" value="1"/>
</dbReference>
<evidence type="ECO:0000256" key="5">
    <source>
        <dbReference type="SAM" id="SignalP"/>
    </source>
</evidence>
<dbReference type="OrthoDB" id="1118217at2"/>
<dbReference type="PROSITE" id="PS51352">
    <property type="entry name" value="THIOREDOXIN_2"/>
    <property type="match status" value="1"/>
</dbReference>
<dbReference type="InterPro" id="IPR013740">
    <property type="entry name" value="Redoxin"/>
</dbReference>
<gene>
    <name evidence="7" type="ORF">EZ444_02195</name>
</gene>
<sequence length="458" mass="51875">MKMKKIHLFVILLFGIGTAKSQELHIGDMLPNITVRKTVPAIKAVVQTADYKDKLLIINFWAINCGACIAAMPRIDSLQQHFGNQIKILPVIAEEEDRVNALWKKNRNTKNLSLFTVVDDNLLLSGYFPHKSVPHEVWVHKGKVVAITSEDEVTAANIETVLAGKQVDLPLKDDFGGRFDGATKPIKDTASIAGTDPSVMLKYVMLSKYKPAIKPGAIMNENRGGISKDVARRSVRAYVINQPIYTTYLWALFNAQRMDWLKTVHAIVDFEPNRIVWEVNDQSKYKYDKALSWDEWNRRNAICYESLNPDTGQTDQQVYHQIAKDLNDLLGLDVHFEKRKLKTLVLTRTGQADLLKTKNEGIDPSYNSYKEGHFFRLRNAGIAAFVKEFNQYQGNAFAIDGSGYTIKVDMDLNIPSWTDLANVKKELNKYGLGFKEEIREVEVLVFSETGGGYRKPTK</sequence>
<evidence type="ECO:0000313" key="8">
    <source>
        <dbReference type="Proteomes" id="UP000291117"/>
    </source>
</evidence>
<dbReference type="GO" id="GO:0016491">
    <property type="term" value="F:oxidoreductase activity"/>
    <property type="evidence" value="ECO:0007669"/>
    <property type="project" value="InterPro"/>
</dbReference>
<comment type="caution">
    <text evidence="7">The sequence shown here is derived from an EMBL/GenBank/DDBJ whole genome shotgun (WGS) entry which is preliminary data.</text>
</comment>
<feature type="domain" description="Thioredoxin" evidence="6">
    <location>
        <begin position="24"/>
        <end position="163"/>
    </location>
</feature>
<protein>
    <submittedName>
        <fullName evidence="7">TlpA family protein disulfide reductase</fullName>
    </submittedName>
</protein>
<organism evidence="7 8">
    <name type="scientific">Pedobacter hiemivivus</name>
    <dbReference type="NCBI Taxonomy" id="2530454"/>
    <lineage>
        <taxon>Bacteria</taxon>
        <taxon>Pseudomonadati</taxon>
        <taxon>Bacteroidota</taxon>
        <taxon>Sphingobacteriia</taxon>
        <taxon>Sphingobacteriales</taxon>
        <taxon>Sphingobacteriaceae</taxon>
        <taxon>Pedobacter</taxon>
    </lineage>
</organism>
<keyword evidence="4" id="KW-0676">Redox-active center</keyword>
<feature type="chain" id="PRO_5020308422" evidence="5">
    <location>
        <begin position="22"/>
        <end position="458"/>
    </location>
</feature>
<dbReference type="InterPro" id="IPR013766">
    <property type="entry name" value="Thioredoxin_domain"/>
</dbReference>
<dbReference type="InterPro" id="IPR050553">
    <property type="entry name" value="Thioredoxin_ResA/DsbE_sf"/>
</dbReference>
<dbReference type="Pfam" id="PF08534">
    <property type="entry name" value="Redoxin"/>
    <property type="match status" value="1"/>
</dbReference>
<evidence type="ECO:0000256" key="4">
    <source>
        <dbReference type="ARBA" id="ARBA00023284"/>
    </source>
</evidence>
<dbReference type="GO" id="GO:0030313">
    <property type="term" value="C:cell envelope"/>
    <property type="evidence" value="ECO:0007669"/>
    <property type="project" value="UniProtKB-SubCell"/>
</dbReference>
<evidence type="ECO:0000259" key="6">
    <source>
        <dbReference type="PROSITE" id="PS51352"/>
    </source>
</evidence>
<dbReference type="SUPFAM" id="SSF52833">
    <property type="entry name" value="Thioredoxin-like"/>
    <property type="match status" value="1"/>
</dbReference>
<keyword evidence="8" id="KW-1185">Reference proteome</keyword>
<dbReference type="AlphaFoldDB" id="A0A4R0NI93"/>
<accession>A0A4R0NI93</accession>
<evidence type="ECO:0000256" key="1">
    <source>
        <dbReference type="ARBA" id="ARBA00004196"/>
    </source>
</evidence>
<evidence type="ECO:0000256" key="2">
    <source>
        <dbReference type="ARBA" id="ARBA00022748"/>
    </source>
</evidence>
<keyword evidence="3" id="KW-1015">Disulfide bond</keyword>
<proteinExistence type="predicted"/>
<dbReference type="GO" id="GO:0017004">
    <property type="term" value="P:cytochrome complex assembly"/>
    <property type="evidence" value="ECO:0007669"/>
    <property type="project" value="UniProtKB-KW"/>
</dbReference>
<evidence type="ECO:0000256" key="3">
    <source>
        <dbReference type="ARBA" id="ARBA00023157"/>
    </source>
</evidence>
<keyword evidence="2" id="KW-0201">Cytochrome c-type biogenesis</keyword>
<dbReference type="Gene3D" id="3.40.30.10">
    <property type="entry name" value="Glutaredoxin"/>
    <property type="match status" value="1"/>
</dbReference>
<dbReference type="Proteomes" id="UP000291117">
    <property type="component" value="Unassembled WGS sequence"/>
</dbReference>
<dbReference type="EMBL" id="SJSM01000001">
    <property type="protein sequence ID" value="TCC99507.1"/>
    <property type="molecule type" value="Genomic_DNA"/>
</dbReference>
<dbReference type="InterPro" id="IPR036249">
    <property type="entry name" value="Thioredoxin-like_sf"/>
</dbReference>
<dbReference type="PANTHER" id="PTHR42852">
    <property type="entry name" value="THIOL:DISULFIDE INTERCHANGE PROTEIN DSBE"/>
    <property type="match status" value="1"/>
</dbReference>
<dbReference type="CDD" id="cd02966">
    <property type="entry name" value="TlpA_like_family"/>
    <property type="match status" value="1"/>
</dbReference>
<name>A0A4R0NI93_9SPHI</name>